<accession>A0A2H0YNJ1</accession>
<name>A0A2H0YNJ1_9BACT</name>
<protein>
    <submittedName>
        <fullName evidence="1">Uncharacterized protein</fullName>
    </submittedName>
</protein>
<comment type="caution">
    <text evidence="1">The sequence shown here is derived from an EMBL/GenBank/DDBJ whole genome shotgun (WGS) entry which is preliminary data.</text>
</comment>
<gene>
    <name evidence="1" type="ORF">COT32_02980</name>
</gene>
<evidence type="ECO:0000313" key="1">
    <source>
        <dbReference type="EMBL" id="PIS39839.1"/>
    </source>
</evidence>
<proteinExistence type="predicted"/>
<reference evidence="2" key="1">
    <citation type="submission" date="2017-09" db="EMBL/GenBank/DDBJ databases">
        <title>Depth-based differentiation of microbial function through sediment-hosted aquifers and enrichment of novel symbionts in the deep terrestrial subsurface.</title>
        <authorList>
            <person name="Probst A.J."/>
            <person name="Ladd B."/>
            <person name="Jarett J.K."/>
            <person name="Geller-Mcgrath D.E."/>
            <person name="Sieber C.M.K."/>
            <person name="Emerson J.B."/>
            <person name="Anantharaman K."/>
            <person name="Thomas B.C."/>
            <person name="Malmstrom R."/>
            <person name="Stieglmeier M."/>
            <person name="Klingl A."/>
            <person name="Woyke T."/>
            <person name="Ryan C.M."/>
            <person name="Banfield J.F."/>
        </authorList>
    </citation>
    <scope>NUCLEOTIDE SEQUENCE [LARGE SCALE GENOMIC DNA]</scope>
</reference>
<dbReference type="EMBL" id="PEYC01000062">
    <property type="protein sequence ID" value="PIS39839.1"/>
    <property type="molecule type" value="Genomic_DNA"/>
</dbReference>
<dbReference type="Proteomes" id="UP000231472">
    <property type="component" value="Unassembled WGS sequence"/>
</dbReference>
<sequence>MSKKINTLNVRTMTVRELRKALLGLSDITIGTNAKDHQIIKGDEDTVHFEVTKMKLPNLPGRFVYVLQVFGTSRDNRDTVISSFIKLLGSPLREFPAGKTLPNTDFLYWDAEIVDEEAVL</sequence>
<organism evidence="1 2">
    <name type="scientific">Candidatus Nealsonbacteria bacterium CG08_land_8_20_14_0_20_36_22</name>
    <dbReference type="NCBI Taxonomy" id="1974704"/>
    <lineage>
        <taxon>Bacteria</taxon>
        <taxon>Candidatus Nealsoniibacteriota</taxon>
    </lineage>
</organism>
<evidence type="ECO:0000313" key="2">
    <source>
        <dbReference type="Proteomes" id="UP000231472"/>
    </source>
</evidence>
<dbReference type="AlphaFoldDB" id="A0A2H0YNJ1"/>